<dbReference type="PANTHER" id="PTHR31451">
    <property type="match status" value="1"/>
</dbReference>
<keyword evidence="2" id="KW-0732">Signal</keyword>
<evidence type="ECO:0000256" key="1">
    <source>
        <dbReference type="ARBA" id="ARBA00022801"/>
    </source>
</evidence>
<reference evidence="4" key="1">
    <citation type="submission" date="2021-06" db="EMBL/GenBank/DDBJ databases">
        <authorList>
            <person name="Huq M.A."/>
        </authorList>
    </citation>
    <scope>NUCLEOTIDE SEQUENCE</scope>
    <source>
        <strain evidence="4">MAH-26</strain>
    </source>
</reference>
<keyword evidence="5" id="KW-1185">Reference proteome</keyword>
<evidence type="ECO:0000313" key="5">
    <source>
        <dbReference type="Proteomes" id="UP000812270"/>
    </source>
</evidence>
<comment type="caution">
    <text evidence="4">The sequence shown here is derived from an EMBL/GenBank/DDBJ whole genome shotgun (WGS) entry which is preliminary data.</text>
</comment>
<dbReference type="RefSeq" id="WP_217792102.1">
    <property type="nucleotide sequence ID" value="NZ_JAHSPG010000012.1"/>
</dbReference>
<organism evidence="4 5">
    <name type="scientific">Pinibacter aurantiacus</name>
    <dbReference type="NCBI Taxonomy" id="2851599"/>
    <lineage>
        <taxon>Bacteria</taxon>
        <taxon>Pseudomonadati</taxon>
        <taxon>Bacteroidota</taxon>
        <taxon>Chitinophagia</taxon>
        <taxon>Chitinophagales</taxon>
        <taxon>Chitinophagaceae</taxon>
        <taxon>Pinibacter</taxon>
    </lineage>
</organism>
<dbReference type="Pfam" id="PF26410">
    <property type="entry name" value="GH5_mannosidase"/>
    <property type="match status" value="1"/>
</dbReference>
<protein>
    <submittedName>
        <fullName evidence="4">Cellulase family glycosylhydrolase</fullName>
    </submittedName>
</protein>
<gene>
    <name evidence="4" type="ORF">KTO63_14755</name>
</gene>
<dbReference type="PANTHER" id="PTHR31451:SF40">
    <property type="entry name" value="GLYCOSIDE HYDROLASE FAMILY 5 DOMAIN-CONTAINING PROTEIN"/>
    <property type="match status" value="1"/>
</dbReference>
<feature type="chain" id="PRO_5038980184" evidence="2">
    <location>
        <begin position="22"/>
        <end position="434"/>
    </location>
</feature>
<keyword evidence="1" id="KW-0378">Hydrolase</keyword>
<evidence type="ECO:0000259" key="3">
    <source>
        <dbReference type="Pfam" id="PF26410"/>
    </source>
</evidence>
<dbReference type="EMBL" id="JAHSPG010000012">
    <property type="protein sequence ID" value="MBV4358423.1"/>
    <property type="molecule type" value="Genomic_DNA"/>
</dbReference>
<evidence type="ECO:0000313" key="4">
    <source>
        <dbReference type="EMBL" id="MBV4358423.1"/>
    </source>
</evidence>
<dbReference type="InterPro" id="IPR045053">
    <property type="entry name" value="MAN-like"/>
</dbReference>
<evidence type="ECO:0000256" key="2">
    <source>
        <dbReference type="SAM" id="SignalP"/>
    </source>
</evidence>
<dbReference type="InterPro" id="IPR001547">
    <property type="entry name" value="Glyco_hydro_5"/>
</dbReference>
<feature type="domain" description="Glycoside hydrolase family 5" evidence="3">
    <location>
        <begin position="25"/>
        <end position="428"/>
    </location>
</feature>
<dbReference type="AlphaFoldDB" id="A0A9E2SBN3"/>
<accession>A0A9E2SBN3</accession>
<feature type="signal peptide" evidence="2">
    <location>
        <begin position="1"/>
        <end position="21"/>
    </location>
</feature>
<proteinExistence type="predicted"/>
<dbReference type="Proteomes" id="UP000812270">
    <property type="component" value="Unassembled WGS sequence"/>
</dbReference>
<sequence>MHKRLALLITALLLAANFVFAQTHSFVRAKDGSFSVDNQPYYFVGTNYWYGSLLANDKKGKERVIRELDFLVKNGVTNLRLLAGVEGEGFVNGVNRVAPALQKPQGVFNKDILKGLDFLLNEMGKRNMKAVIFLSNNWEWSGGFLQYLNWNGQIPDSIFRRKLNWDELRDNIGKFYTCNACMSAYKKQVEFVVNRTNTVTKKKYKDDAAIMAWELANEPRPMRESAIPSYEKWVSDAAAYIKSLDKNHLVTTGAEGYMGTENVDVFKAIHSDKNIDYATLHIWPKNWGWFKDTSIAASIDNVVKQTQTYIDVHAQAAKDVNKALVIEEFGLPRDHHSYSLSASTTMRDQYYNVVLKALWNSEQNNGIIAGCNFWAFGGAGRPSGKDIFWQKGDDVLGDPPMEEQGLNSVFDSDATTWQLINSFTQKINGLNAKN</sequence>
<name>A0A9E2SBN3_9BACT</name>
<dbReference type="GO" id="GO:0016985">
    <property type="term" value="F:mannan endo-1,4-beta-mannosidase activity"/>
    <property type="evidence" value="ECO:0007669"/>
    <property type="project" value="TreeGrafter"/>
</dbReference>